<name>A0AAD1XL82_EUPCR</name>
<keyword evidence="1" id="KW-1133">Transmembrane helix</keyword>
<sequence>MKQSVIFESCFKIVVLLTMVSPCMCADGKCSSDIDKLNGAYIHQYIYQGDTNRLSSNIIISSNGLHTYGSDEGSVNAVTPTDFSNTVFYKRTQDLELVWSRQYNIVVEPGAMDLGNSDTIYFTKYSSSDCYVGKLSSSDGSILAYSQLDSAVKSCNFIAVSKDENYVYVGSNNNGDPNYIIELTSSTLSFSFAMDQSTSILFDLNAITLGGNSRSLFTISHHGTENTVFSTLTFPSTSVVNAKKFSCTVCSTSPSAKTYLTSENIAYINFINEARELFFVIDLSSMALNHAFSQASAQTSAQVTSIGILSEVSKIFMTSYHSLGTILRFFDMNTNTFSQAYSTVGKSLLSGTSYGGFIYIGNQQAGNNAVLNKLNYNDEIIKSVLIQPAVVDLAVDGTLSLGSPSITVNDQSSGRTSTVSSITSSIPTINYMSQQTLPLNYNAGSFVKVYASQNTVSSIKINMPCISDNSIGGIATGMTSYFNGSLSPIWVVSNPDLSGLIVTAPIVFPADEVSHYIGINFVYSGNTYTQYNELVIHQCYVSNCERCEYNTKYTKCTACRPGHALSLDETRCDQEFLPVQPLSLATQGFIGVGVGAGATSSLTSTASSAQGFWALINQYQLYLLFPFLKIYMPSDLEYYLTEFEIFSFNFGFIDVVEVPYINDLIEKLDYSQNSEIYSNNGYSSGAFAVNYTSMFTALFIVFICNIIFILFYAIFSKARKGGRCKKIFDWFTGFFYLTTYIRTVIEASQFAFMGALLEATTFDSFNDHTVSYLISLVFTVFMITMPVLVYLYYRKKNGQVGETLFNEFYDGTKDKKIAKLFIIFFFIRRFTTVGVLVCLRNTNGILRCAIFVPIQLAYLVYFVTVKPFEDNKDNIIEILNESIFSALSIFLSIFQDESMWVDGMSSAVIILVMANGFLISIVLIVNNIIGIVKWCKERKSKKKVLVEDTSVKVKVGNPQNSFDKASLHRSSSRNNSDEKVNIYTNKDFLKEETKQEVNLSEMSKNRLGDDKKV</sequence>
<organism evidence="3 4">
    <name type="scientific">Euplotes crassus</name>
    <dbReference type="NCBI Taxonomy" id="5936"/>
    <lineage>
        <taxon>Eukaryota</taxon>
        <taxon>Sar</taxon>
        <taxon>Alveolata</taxon>
        <taxon>Ciliophora</taxon>
        <taxon>Intramacronucleata</taxon>
        <taxon>Spirotrichea</taxon>
        <taxon>Hypotrichia</taxon>
        <taxon>Euplotida</taxon>
        <taxon>Euplotidae</taxon>
        <taxon>Moneuplotes</taxon>
    </lineage>
</organism>
<dbReference type="EMBL" id="CAMPGE010016088">
    <property type="protein sequence ID" value="CAI2374664.1"/>
    <property type="molecule type" value="Genomic_DNA"/>
</dbReference>
<feature type="signal peptide" evidence="2">
    <location>
        <begin position="1"/>
        <end position="25"/>
    </location>
</feature>
<evidence type="ECO:0000313" key="4">
    <source>
        <dbReference type="Proteomes" id="UP001295684"/>
    </source>
</evidence>
<feature type="chain" id="PRO_5042284813" description="TRP C-terminal domain-containing protein" evidence="2">
    <location>
        <begin position="26"/>
        <end position="1013"/>
    </location>
</feature>
<proteinExistence type="predicted"/>
<feature type="transmembrane region" description="Helical" evidence="1">
    <location>
        <begin position="694"/>
        <end position="715"/>
    </location>
</feature>
<evidence type="ECO:0000313" key="3">
    <source>
        <dbReference type="EMBL" id="CAI2374664.1"/>
    </source>
</evidence>
<accession>A0AAD1XL82</accession>
<keyword evidence="4" id="KW-1185">Reference proteome</keyword>
<feature type="transmembrane region" description="Helical" evidence="1">
    <location>
        <begin position="906"/>
        <end position="932"/>
    </location>
</feature>
<feature type="transmembrane region" description="Helical" evidence="1">
    <location>
        <begin position="844"/>
        <end position="863"/>
    </location>
</feature>
<reference evidence="3" key="1">
    <citation type="submission" date="2023-07" db="EMBL/GenBank/DDBJ databases">
        <authorList>
            <consortium name="AG Swart"/>
            <person name="Singh M."/>
            <person name="Singh A."/>
            <person name="Seah K."/>
            <person name="Emmerich C."/>
        </authorList>
    </citation>
    <scope>NUCLEOTIDE SEQUENCE</scope>
    <source>
        <strain evidence="3">DP1</strain>
    </source>
</reference>
<protein>
    <recommendedName>
        <fullName evidence="5">TRP C-terminal domain-containing protein</fullName>
    </recommendedName>
</protein>
<feature type="transmembrane region" description="Helical" evidence="1">
    <location>
        <begin position="727"/>
        <end position="752"/>
    </location>
</feature>
<feature type="transmembrane region" description="Helical" evidence="1">
    <location>
        <begin position="772"/>
        <end position="793"/>
    </location>
</feature>
<feature type="transmembrane region" description="Helical" evidence="1">
    <location>
        <begin position="820"/>
        <end position="838"/>
    </location>
</feature>
<dbReference type="AlphaFoldDB" id="A0AAD1XL82"/>
<keyword evidence="2" id="KW-0732">Signal</keyword>
<dbReference type="SUPFAM" id="SSF50956">
    <property type="entry name" value="Thermostable phytase (3-phytase)"/>
    <property type="match status" value="1"/>
</dbReference>
<evidence type="ECO:0008006" key="5">
    <source>
        <dbReference type="Google" id="ProtNLM"/>
    </source>
</evidence>
<dbReference type="Proteomes" id="UP001295684">
    <property type="component" value="Unassembled WGS sequence"/>
</dbReference>
<keyword evidence="1" id="KW-0812">Transmembrane</keyword>
<gene>
    <name evidence="3" type="ORF">ECRASSUSDP1_LOCUS16021</name>
</gene>
<evidence type="ECO:0000256" key="2">
    <source>
        <dbReference type="SAM" id="SignalP"/>
    </source>
</evidence>
<keyword evidence="1" id="KW-0472">Membrane</keyword>
<feature type="transmembrane region" description="Helical" evidence="1">
    <location>
        <begin position="875"/>
        <end position="894"/>
    </location>
</feature>
<comment type="caution">
    <text evidence="3">The sequence shown here is derived from an EMBL/GenBank/DDBJ whole genome shotgun (WGS) entry which is preliminary data.</text>
</comment>
<evidence type="ECO:0000256" key="1">
    <source>
        <dbReference type="SAM" id="Phobius"/>
    </source>
</evidence>